<dbReference type="InterPro" id="IPR037914">
    <property type="entry name" value="SpoVT-AbrB_sf"/>
</dbReference>
<sequence length="108" mass="12702">MVVKARRQGNSLMITIPKAFNISEGESFKPHLQEDGIFFERVESVPRFLDDYDDLLLTEIVNEGYKDGKAIIQEMERRKKLMEKRLDELMDEPATQMTEEDFNREFGL</sequence>
<accession>A0A5N1GT20</accession>
<dbReference type="GO" id="GO:0003677">
    <property type="term" value="F:DNA binding"/>
    <property type="evidence" value="ECO:0007669"/>
    <property type="project" value="InterPro"/>
</dbReference>
<evidence type="ECO:0000256" key="1">
    <source>
        <dbReference type="SAM" id="MobiDB-lite"/>
    </source>
</evidence>
<dbReference type="InterPro" id="IPR007159">
    <property type="entry name" value="SpoVT-AbrB_dom"/>
</dbReference>
<evidence type="ECO:0000313" key="3">
    <source>
        <dbReference type="EMBL" id="KAA9301790.1"/>
    </source>
</evidence>
<gene>
    <name evidence="3" type="ORF">F6I03_00875</name>
</gene>
<feature type="domain" description="SpoVT-AbrB" evidence="2">
    <location>
        <begin position="6"/>
        <end position="47"/>
    </location>
</feature>
<comment type="caution">
    <text evidence="3">The sequence shown here is derived from an EMBL/GenBank/DDBJ whole genome shotgun (WGS) entry which is preliminary data.</text>
</comment>
<evidence type="ECO:0000259" key="2">
    <source>
        <dbReference type="SMART" id="SM00966"/>
    </source>
</evidence>
<organism evidence="3 4">
    <name type="scientific">Aerococcus sanguinicola</name>
    <dbReference type="NCBI Taxonomy" id="119206"/>
    <lineage>
        <taxon>Bacteria</taxon>
        <taxon>Bacillati</taxon>
        <taxon>Bacillota</taxon>
        <taxon>Bacilli</taxon>
        <taxon>Lactobacillales</taxon>
        <taxon>Aerococcaceae</taxon>
        <taxon>Aerococcus</taxon>
    </lineage>
</organism>
<proteinExistence type="predicted"/>
<dbReference type="AlphaFoldDB" id="A0A5N1GT20"/>
<dbReference type="SUPFAM" id="SSF89447">
    <property type="entry name" value="AbrB/MazE/MraZ-like"/>
    <property type="match status" value="1"/>
</dbReference>
<dbReference type="Proteomes" id="UP000327148">
    <property type="component" value="Unassembled WGS sequence"/>
</dbReference>
<feature type="region of interest" description="Disordered" evidence="1">
    <location>
        <begin position="88"/>
        <end position="108"/>
    </location>
</feature>
<dbReference type="SMART" id="SM00966">
    <property type="entry name" value="SpoVT_AbrB"/>
    <property type="match status" value="1"/>
</dbReference>
<protein>
    <recommendedName>
        <fullName evidence="2">SpoVT-AbrB domain-containing protein</fullName>
    </recommendedName>
</protein>
<dbReference type="EMBL" id="VYWO01000001">
    <property type="protein sequence ID" value="KAA9301790.1"/>
    <property type="molecule type" value="Genomic_DNA"/>
</dbReference>
<evidence type="ECO:0000313" key="4">
    <source>
        <dbReference type="Proteomes" id="UP000327148"/>
    </source>
</evidence>
<reference evidence="3 4" key="1">
    <citation type="submission" date="2019-09" db="EMBL/GenBank/DDBJ databases">
        <title>Draft genome sequence assemblies of isolates from the urinary tract.</title>
        <authorList>
            <person name="Mores C.R."/>
            <person name="Putonti C."/>
            <person name="Wolfe A.J."/>
        </authorList>
    </citation>
    <scope>NUCLEOTIDE SEQUENCE [LARGE SCALE GENOMIC DNA]</scope>
    <source>
        <strain evidence="3 4">UMB623</strain>
    </source>
</reference>
<name>A0A5N1GT20_9LACT</name>
<dbReference type="RefSeq" id="WP_141737850.1">
    <property type="nucleotide sequence ID" value="NZ_VYWO01000001.1"/>
</dbReference>
<dbReference type="OrthoDB" id="71707at2"/>